<dbReference type="RefSeq" id="WP_198827350.1">
    <property type="nucleotide sequence ID" value="NZ_CP066308.1"/>
</dbReference>
<organism evidence="1 3">
    <name type="scientific">Brevibacillus composti</name>
    <dbReference type="NCBI Taxonomy" id="2796470"/>
    <lineage>
        <taxon>Bacteria</taxon>
        <taxon>Bacillati</taxon>
        <taxon>Bacillota</taxon>
        <taxon>Bacilli</taxon>
        <taxon>Bacillales</taxon>
        <taxon>Paenibacillaceae</taxon>
        <taxon>Brevibacillus</taxon>
    </lineage>
</organism>
<protein>
    <recommendedName>
        <fullName evidence="5">Lactococcin 972 family bacteriocin</fullName>
    </recommendedName>
</protein>
<reference evidence="1 3" key="1">
    <citation type="submission" date="2020-12" db="EMBL/GenBank/DDBJ databases">
        <title>strain FJAT-54423T represents a novel species of the genus Brevibacillus.</title>
        <authorList>
            <person name="Tang R."/>
        </authorList>
    </citation>
    <scope>NUCLEOTIDE SEQUENCE [LARGE SCALE GENOMIC DNA]</scope>
    <source>
        <strain evidence="1 3">FJAT-54423</strain>
    </source>
</reference>
<evidence type="ECO:0000313" key="4">
    <source>
        <dbReference type="Proteomes" id="UP000677234"/>
    </source>
</evidence>
<accession>A0A7T5EJJ4</accession>
<reference evidence="2" key="2">
    <citation type="submission" date="2021-04" db="EMBL/GenBank/DDBJ databases">
        <title>Brevibacillus composti FJAT-54423, complete genome.</title>
        <authorList>
            <person name="Tang R."/>
        </authorList>
    </citation>
    <scope>NUCLEOTIDE SEQUENCE</scope>
    <source>
        <strain evidence="2">FJAT-54424</strain>
    </source>
</reference>
<keyword evidence="4" id="KW-1185">Reference proteome</keyword>
<name>A0A7T5EJJ4_9BACL</name>
<evidence type="ECO:0000313" key="1">
    <source>
        <dbReference type="EMBL" id="QQE73748.1"/>
    </source>
</evidence>
<evidence type="ECO:0000313" key="3">
    <source>
        <dbReference type="Proteomes" id="UP000595847"/>
    </source>
</evidence>
<dbReference type="KEGG" id="bcop:JD108_17965"/>
<sequence>MKLRQIRFLLSTFSLGILIGASTTVAYATYAESNWGYYGPINGYSYKNKGDISNDTRLWAGTVAHSTDGNVPTGYIGVKSRLYKSDALCKSTDFIYNTSRAAGLSNSTSGDCGSGTYYSKGVSAAYNGNGYDTYNQ</sequence>
<dbReference type="EMBL" id="CP066308">
    <property type="protein sequence ID" value="QQE73748.1"/>
    <property type="molecule type" value="Genomic_DNA"/>
</dbReference>
<dbReference type="Proteomes" id="UP000595847">
    <property type="component" value="Chromosome"/>
</dbReference>
<dbReference type="EMBL" id="CP073708">
    <property type="protein sequence ID" value="QUO40831.1"/>
    <property type="molecule type" value="Genomic_DNA"/>
</dbReference>
<evidence type="ECO:0000313" key="2">
    <source>
        <dbReference type="EMBL" id="QUO40831.1"/>
    </source>
</evidence>
<dbReference type="Proteomes" id="UP000677234">
    <property type="component" value="Chromosome"/>
</dbReference>
<evidence type="ECO:0008006" key="5">
    <source>
        <dbReference type="Google" id="ProtNLM"/>
    </source>
</evidence>
<gene>
    <name evidence="1" type="ORF">JD108_17965</name>
    <name evidence="2" type="ORF">KDJ56_17905</name>
</gene>
<dbReference type="AlphaFoldDB" id="A0A7T5EJJ4"/>
<proteinExistence type="predicted"/>